<comment type="catalytic activity">
    <reaction evidence="27">
        <text>a 1-O-alkyl-2-acyl-sn-glycero-3-phosphocholine + H2O = a 1-O-alkyl-sn-glycero-3-phosphocholine + a fatty acid + H(+)</text>
        <dbReference type="Rhea" id="RHEA:36231"/>
        <dbReference type="ChEBI" id="CHEBI:15377"/>
        <dbReference type="ChEBI" id="CHEBI:15378"/>
        <dbReference type="ChEBI" id="CHEBI:28868"/>
        <dbReference type="ChEBI" id="CHEBI:30909"/>
        <dbReference type="ChEBI" id="CHEBI:36702"/>
        <dbReference type="EC" id="3.1.1.4"/>
    </reaction>
    <physiologicalReaction direction="left-to-right" evidence="27">
        <dbReference type="Rhea" id="RHEA:36232"/>
    </physiologicalReaction>
</comment>
<comment type="subcellular location">
    <subcellularLocation>
        <location evidence="1">Apical cell membrane</location>
        <topology evidence="1">Single-pass type I membrane protein</topology>
    </subcellularLocation>
</comment>
<evidence type="ECO:0000256" key="30">
    <source>
        <dbReference type="ARBA" id="ARBA00048362"/>
    </source>
</evidence>
<evidence type="ECO:0000256" key="24">
    <source>
        <dbReference type="ARBA" id="ARBA00047459"/>
    </source>
</evidence>
<comment type="caution">
    <text evidence="43">The sequence shown here is derived from an EMBL/GenBank/DDBJ whole genome shotgun (WGS) entry which is preliminary data.</text>
</comment>
<comment type="catalytic activity">
    <reaction evidence="24">
        <text>1-hexadecanoyl-2-(9Z)-octadecenoyl-3-octadecanoyl-sn-glycerol + H2O = 1-hexadecanoyl-2-(9Z-octadecenoyl)-sn-glycerol + octadecanoate + H(+)</text>
        <dbReference type="Rhea" id="RHEA:41111"/>
        <dbReference type="ChEBI" id="CHEBI:15377"/>
        <dbReference type="ChEBI" id="CHEBI:15378"/>
        <dbReference type="ChEBI" id="CHEBI:25629"/>
        <dbReference type="ChEBI" id="CHEBI:75466"/>
        <dbReference type="ChEBI" id="CHEBI:77623"/>
    </reaction>
    <physiologicalReaction direction="left-to-right" evidence="24">
        <dbReference type="Rhea" id="RHEA:41112"/>
    </physiologicalReaction>
</comment>
<accession>A0A0J7NMT2</accession>
<evidence type="ECO:0000256" key="34">
    <source>
        <dbReference type="ARBA" id="ARBA00048613"/>
    </source>
</evidence>
<evidence type="ECO:0000256" key="15">
    <source>
        <dbReference type="ARBA" id="ARBA00023422"/>
    </source>
</evidence>
<dbReference type="PANTHER" id="PTHR21325">
    <property type="entry name" value="PHOSPHOLIPASE B, PLB1"/>
    <property type="match status" value="1"/>
</dbReference>
<comment type="catalytic activity">
    <reaction evidence="29">
        <text>1,2-dihexadecanoyl-sn-glycero-3-phosphocholine + H2O = 1-hexadecanoyl-sn-glycero-3-phosphocholine + hexadecanoate + H(+)</text>
        <dbReference type="Rhea" id="RHEA:41223"/>
        <dbReference type="ChEBI" id="CHEBI:7896"/>
        <dbReference type="ChEBI" id="CHEBI:15377"/>
        <dbReference type="ChEBI" id="CHEBI:15378"/>
        <dbReference type="ChEBI" id="CHEBI:72998"/>
        <dbReference type="ChEBI" id="CHEBI:72999"/>
    </reaction>
    <physiologicalReaction direction="left-to-right" evidence="29">
        <dbReference type="Rhea" id="RHEA:41224"/>
    </physiologicalReaction>
</comment>
<evidence type="ECO:0000256" key="8">
    <source>
        <dbReference type="ARBA" id="ARBA00022801"/>
    </source>
</evidence>
<comment type="catalytic activity">
    <reaction evidence="38">
        <text>1-O-hexadecyl-2-(9Z)-octadecenoyl-sn-glycero-3-phosphocholine + H2O = 1-O-hexadecyl-sn-glycero-3-phosphocholine + (9Z)-octadecenoate + H(+)</text>
        <dbReference type="Rhea" id="RHEA:40915"/>
        <dbReference type="ChEBI" id="CHEBI:15377"/>
        <dbReference type="ChEBI" id="CHEBI:15378"/>
        <dbReference type="ChEBI" id="CHEBI:30823"/>
        <dbReference type="ChEBI" id="CHEBI:34112"/>
        <dbReference type="ChEBI" id="CHEBI:64496"/>
    </reaction>
    <physiologicalReaction direction="left-to-right" evidence="38">
        <dbReference type="Rhea" id="RHEA:40916"/>
    </physiologicalReaction>
</comment>
<dbReference type="InterPro" id="IPR038885">
    <property type="entry name" value="PLB1"/>
</dbReference>
<keyword evidence="44" id="KW-1185">Reference proteome</keyword>
<keyword evidence="10" id="KW-0443">Lipid metabolism</keyword>
<evidence type="ECO:0000256" key="23">
    <source>
        <dbReference type="ARBA" id="ARBA00047438"/>
    </source>
</evidence>
<evidence type="ECO:0000313" key="44">
    <source>
        <dbReference type="Proteomes" id="UP000036403"/>
    </source>
</evidence>
<comment type="catalytic activity">
    <reaction evidence="30">
        <text>1-hexadecanoyl-2-(9Z,12Z-octadecadienoyl)-sn-glycero-3-phosphocholine + H2O = 2-(9Z,12Z-octadecadienoyl)-sn-glycero-3-phosphocholine + hexadecanoate + H(+)</text>
        <dbReference type="Rhea" id="RHEA:40971"/>
        <dbReference type="ChEBI" id="CHEBI:7896"/>
        <dbReference type="ChEBI" id="CHEBI:15377"/>
        <dbReference type="ChEBI" id="CHEBI:15378"/>
        <dbReference type="ChEBI" id="CHEBI:73002"/>
        <dbReference type="ChEBI" id="CHEBI:76084"/>
    </reaction>
    <physiologicalReaction direction="left-to-right" evidence="30">
        <dbReference type="Rhea" id="RHEA:40972"/>
    </physiologicalReaction>
</comment>
<keyword evidence="5" id="KW-0812">Transmembrane</keyword>
<comment type="catalytic activity">
    <reaction evidence="13">
        <text>a triacylglycerol + H2O = a diacylglycerol + a fatty acid + H(+)</text>
        <dbReference type="Rhea" id="RHEA:12044"/>
        <dbReference type="ChEBI" id="CHEBI:15377"/>
        <dbReference type="ChEBI" id="CHEBI:15378"/>
        <dbReference type="ChEBI" id="CHEBI:17855"/>
        <dbReference type="ChEBI" id="CHEBI:18035"/>
        <dbReference type="ChEBI" id="CHEBI:28868"/>
        <dbReference type="EC" id="3.1.1.3"/>
    </reaction>
    <physiologicalReaction direction="left-to-right" evidence="13">
        <dbReference type="Rhea" id="RHEA:12045"/>
    </physiologicalReaction>
</comment>
<evidence type="ECO:0000256" key="33">
    <source>
        <dbReference type="ARBA" id="ARBA00048454"/>
    </source>
</evidence>
<dbReference type="GO" id="GO:0004623">
    <property type="term" value="F:phospholipase A2 activity"/>
    <property type="evidence" value="ECO:0007669"/>
    <property type="project" value="UniProtKB-EC"/>
</dbReference>
<evidence type="ECO:0000256" key="6">
    <source>
        <dbReference type="ARBA" id="ARBA00022729"/>
    </source>
</evidence>
<dbReference type="InterPro" id="IPR035547">
    <property type="entry name" value="Phospholipase_B"/>
</dbReference>
<keyword evidence="12" id="KW-0325">Glycoprotein</keyword>
<comment type="catalytic activity">
    <reaction evidence="40">
        <text>1,2-dihexadecanoyl-sn-glycero-3-phosphocholine + 2 H2O = sn-glycerol 3-phosphocholine + 2 hexadecanoate + 2 H(+)</text>
        <dbReference type="Rhea" id="RHEA:40975"/>
        <dbReference type="ChEBI" id="CHEBI:7896"/>
        <dbReference type="ChEBI" id="CHEBI:15377"/>
        <dbReference type="ChEBI" id="CHEBI:15378"/>
        <dbReference type="ChEBI" id="CHEBI:16870"/>
        <dbReference type="ChEBI" id="CHEBI:72999"/>
    </reaction>
    <physiologicalReaction direction="left-to-right" evidence="40">
        <dbReference type="Rhea" id="RHEA:40976"/>
    </physiologicalReaction>
</comment>
<keyword evidence="8" id="KW-0378">Hydrolase</keyword>
<evidence type="ECO:0000256" key="5">
    <source>
        <dbReference type="ARBA" id="ARBA00022692"/>
    </source>
</evidence>
<evidence type="ECO:0000256" key="38">
    <source>
        <dbReference type="ARBA" id="ARBA00048872"/>
    </source>
</evidence>
<dbReference type="SUPFAM" id="SSF52266">
    <property type="entry name" value="SGNH hydrolase"/>
    <property type="match status" value="2"/>
</dbReference>
<dbReference type="GO" id="GO:0004622">
    <property type="term" value="F:phosphatidylcholine lysophospholipase activity"/>
    <property type="evidence" value="ECO:0007669"/>
    <property type="project" value="UniProtKB-EC"/>
</dbReference>
<dbReference type="STRING" id="67767.A0A0J7NMT2"/>
<comment type="catalytic activity">
    <reaction evidence="15">
        <text>a 1,2-diacyl-sn-glycero-3-phosphocholine + H2O = a 1-acyl-sn-glycero-3-phosphocholine + a fatty acid + H(+)</text>
        <dbReference type="Rhea" id="RHEA:15801"/>
        <dbReference type="ChEBI" id="CHEBI:15377"/>
        <dbReference type="ChEBI" id="CHEBI:15378"/>
        <dbReference type="ChEBI" id="CHEBI:28868"/>
        <dbReference type="ChEBI" id="CHEBI:57643"/>
        <dbReference type="ChEBI" id="CHEBI:58168"/>
        <dbReference type="EC" id="3.1.1.4"/>
    </reaction>
    <physiologicalReaction direction="left-to-right" evidence="15">
        <dbReference type="Rhea" id="RHEA:15802"/>
    </physiologicalReaction>
</comment>
<comment type="catalytic activity">
    <reaction evidence="22">
        <text>1,3-dihexadecanoyl-2-(9Z-octadecenoyl)glycerol + H2O = 1-hexadecanoyl-2-(9Z-octadecenoyl)-glycerol + hexadecanoate + H(+)</text>
        <dbReference type="Rhea" id="RHEA:40979"/>
        <dbReference type="ChEBI" id="CHEBI:7896"/>
        <dbReference type="ChEBI" id="CHEBI:15377"/>
        <dbReference type="ChEBI" id="CHEBI:15378"/>
        <dbReference type="ChEBI" id="CHEBI:75585"/>
        <dbReference type="ChEBI" id="CHEBI:75688"/>
    </reaction>
    <physiologicalReaction direction="left-to-right" evidence="22">
        <dbReference type="Rhea" id="RHEA:40980"/>
    </physiologicalReaction>
</comment>
<comment type="catalytic activity">
    <reaction evidence="36">
        <text>1-hexadecanoyl-2-(9Z-octadecenoyl)-sn-glycero-3-phosphocholine + H2O = 1-hexadecanoyl-sn-glycero-3-phosphocholine + (9Z)-octadecenoate + H(+)</text>
        <dbReference type="Rhea" id="RHEA:38779"/>
        <dbReference type="ChEBI" id="CHEBI:15377"/>
        <dbReference type="ChEBI" id="CHEBI:15378"/>
        <dbReference type="ChEBI" id="CHEBI:30823"/>
        <dbReference type="ChEBI" id="CHEBI:72998"/>
        <dbReference type="ChEBI" id="CHEBI:73001"/>
    </reaction>
    <physiologicalReaction direction="left-to-right" evidence="36">
        <dbReference type="Rhea" id="RHEA:38780"/>
    </physiologicalReaction>
</comment>
<evidence type="ECO:0000256" key="39">
    <source>
        <dbReference type="ARBA" id="ARBA00048939"/>
    </source>
</evidence>
<evidence type="ECO:0000256" key="11">
    <source>
        <dbReference type="ARBA" id="ARBA00023136"/>
    </source>
</evidence>
<keyword evidence="4" id="KW-1003">Cell membrane</keyword>
<name>A0A0J7NMT2_LASNI</name>
<evidence type="ECO:0000313" key="43">
    <source>
        <dbReference type="EMBL" id="KMQ93815.1"/>
    </source>
</evidence>
<comment type="function">
    <text evidence="20">Calcium-independent membrane-associated phospholipase that catalyzes complete diacylation of phospholipids by hydrolyzing both sn-1 and sn-2 fatty acyl chains attached to the glycerol backbone (phospholipase B activity). Has dual phospholipase and lysophospholipase activities toward diacylphospholipids. Preferentially cleaves sn-2 ester bonds over sn-1 bonds. Acts as a lipase toward glycerolipid substrates. Hydrolyzes fatty acyl chains of diacylglycerols with preference for the sn-2 position and of triacylglycerols with not positional selectivity. May also hydrolyze long chain retinyl esters such as retinyl palmitate. May contribute to digestion of dietary phospholipids, glycerolipids and retinoids, facilitating lipid absorption at the brush border.</text>
</comment>
<comment type="catalytic activity">
    <reaction evidence="14">
        <text>1-hexadecanoyl-2-(9Z,12Z-octadecadienoyl)-sn-glycero-3-phosphocholine + H2O = (9Z,12Z)-octadecadienoate + 1-hexadecanoyl-sn-glycero-3-phosphocholine + H(+)</text>
        <dbReference type="Rhea" id="RHEA:40811"/>
        <dbReference type="ChEBI" id="CHEBI:15377"/>
        <dbReference type="ChEBI" id="CHEBI:15378"/>
        <dbReference type="ChEBI" id="CHEBI:30245"/>
        <dbReference type="ChEBI" id="CHEBI:72998"/>
        <dbReference type="ChEBI" id="CHEBI:73002"/>
    </reaction>
    <physiologicalReaction direction="left-to-right" evidence="14">
        <dbReference type="Rhea" id="RHEA:40812"/>
    </physiologicalReaction>
</comment>
<dbReference type="InterPro" id="IPR001087">
    <property type="entry name" value="GDSL"/>
</dbReference>
<evidence type="ECO:0000256" key="14">
    <source>
        <dbReference type="ARBA" id="ARBA00023408"/>
    </source>
</evidence>
<evidence type="ECO:0000256" key="40">
    <source>
        <dbReference type="ARBA" id="ARBA00049363"/>
    </source>
</evidence>
<dbReference type="GO" id="GO:0016324">
    <property type="term" value="C:apical plasma membrane"/>
    <property type="evidence" value="ECO:0007669"/>
    <property type="project" value="UniProtKB-SubCell"/>
</dbReference>
<evidence type="ECO:0000256" key="28">
    <source>
        <dbReference type="ARBA" id="ARBA00048058"/>
    </source>
</evidence>
<evidence type="ECO:0000256" key="25">
    <source>
        <dbReference type="ARBA" id="ARBA00048011"/>
    </source>
</evidence>
<comment type="catalytic activity">
    <reaction evidence="23">
        <text>1-(9Z-octadecenoyl)-glycerol + H2O = glycerol + (9Z)-octadecenoate + H(+)</text>
        <dbReference type="Rhea" id="RHEA:38487"/>
        <dbReference type="ChEBI" id="CHEBI:15377"/>
        <dbReference type="ChEBI" id="CHEBI:15378"/>
        <dbReference type="ChEBI" id="CHEBI:17754"/>
        <dbReference type="ChEBI" id="CHEBI:30823"/>
        <dbReference type="ChEBI" id="CHEBI:75342"/>
    </reaction>
    <physiologicalReaction direction="left-to-right" evidence="23">
        <dbReference type="Rhea" id="RHEA:38488"/>
    </physiologicalReaction>
</comment>
<evidence type="ECO:0000256" key="26">
    <source>
        <dbReference type="ARBA" id="ARBA00048015"/>
    </source>
</evidence>
<evidence type="ECO:0000256" key="37">
    <source>
        <dbReference type="ARBA" id="ARBA00048869"/>
    </source>
</evidence>
<evidence type="ECO:0000256" key="22">
    <source>
        <dbReference type="ARBA" id="ARBA00047363"/>
    </source>
</evidence>
<evidence type="ECO:0000256" key="21">
    <source>
        <dbReference type="ARBA" id="ARBA00047324"/>
    </source>
</evidence>
<dbReference type="Pfam" id="PF00657">
    <property type="entry name" value="Lipase_GDSL"/>
    <property type="match status" value="2"/>
</dbReference>
<evidence type="ECO:0000256" key="7">
    <source>
        <dbReference type="ARBA" id="ARBA00022737"/>
    </source>
</evidence>
<comment type="catalytic activity">
    <reaction evidence="31">
        <text>1-octadecanoyl-2-(9Z,12Z)-octadecadienoyl-sn-glycerol + H2O = 1-octadecanoyl-sn-glycerol + (9Z,12Z)-octadecadienoate + H(+)</text>
        <dbReference type="Rhea" id="RHEA:40927"/>
        <dbReference type="ChEBI" id="CHEBI:15377"/>
        <dbReference type="ChEBI" id="CHEBI:15378"/>
        <dbReference type="ChEBI" id="CHEBI:30245"/>
        <dbReference type="ChEBI" id="CHEBI:75550"/>
        <dbReference type="ChEBI" id="CHEBI:77097"/>
    </reaction>
    <physiologicalReaction direction="left-to-right" evidence="31">
        <dbReference type="Rhea" id="RHEA:40928"/>
    </physiologicalReaction>
</comment>
<evidence type="ECO:0000256" key="17">
    <source>
        <dbReference type="ARBA" id="ARBA00031182"/>
    </source>
</evidence>
<comment type="catalytic activity">
    <reaction evidence="21">
        <text>1-hexadecanoyl-2-(9Z)-octadecenoyl-3-octadecanoyl-sn-glycerol + H2O = 2-(9Z-octadecenoyl)-3-octadecanoyl-sn-glycerol + hexadecanoate + H(+)</text>
        <dbReference type="Rhea" id="RHEA:41107"/>
        <dbReference type="ChEBI" id="CHEBI:7896"/>
        <dbReference type="ChEBI" id="CHEBI:15377"/>
        <dbReference type="ChEBI" id="CHEBI:15378"/>
        <dbReference type="ChEBI" id="CHEBI:75558"/>
        <dbReference type="ChEBI" id="CHEBI:77623"/>
    </reaction>
    <physiologicalReaction direction="left-to-right" evidence="21">
        <dbReference type="Rhea" id="RHEA:41108"/>
    </physiologicalReaction>
</comment>
<protein>
    <recommendedName>
        <fullName evidence="3">Phospholipase B1, membrane-associated</fullName>
    </recommendedName>
    <alternativeName>
        <fullName evidence="16">Lysophospholipase</fullName>
    </alternativeName>
    <alternativeName>
        <fullName evidence="17">Phospholipase A2</fullName>
    </alternativeName>
    <alternativeName>
        <fullName evidence="19">Phospholipase B/lipase</fullName>
    </alternativeName>
    <alternativeName>
        <fullName evidence="18">Triacylglycerol lipase</fullName>
    </alternativeName>
</protein>
<evidence type="ECO:0000256" key="36">
    <source>
        <dbReference type="ARBA" id="ARBA00048699"/>
    </source>
</evidence>
<keyword evidence="9" id="KW-1133">Transmembrane helix</keyword>
<dbReference type="GO" id="GO:0006644">
    <property type="term" value="P:phospholipid metabolic process"/>
    <property type="evidence" value="ECO:0007669"/>
    <property type="project" value="TreeGrafter"/>
</dbReference>
<comment type="catalytic activity">
    <reaction evidence="25">
        <text>2,3-di-(9Z)-octadecenoyl-sn-glycerol + H2O = 3-(9Z-octadecenoyl)-sn-glycerol + (9Z)-octadecenoate + H(+)</text>
        <dbReference type="Rhea" id="RHEA:42604"/>
        <dbReference type="ChEBI" id="CHEBI:15377"/>
        <dbReference type="ChEBI" id="CHEBI:15378"/>
        <dbReference type="ChEBI" id="CHEBI:30823"/>
        <dbReference type="ChEBI" id="CHEBI:75824"/>
        <dbReference type="ChEBI" id="CHEBI:75938"/>
    </reaction>
    <physiologicalReaction direction="left-to-right" evidence="25">
        <dbReference type="Rhea" id="RHEA:42605"/>
    </physiologicalReaction>
</comment>
<gene>
    <name evidence="43" type="ORF">RF55_6060</name>
</gene>
<evidence type="ECO:0000256" key="35">
    <source>
        <dbReference type="ARBA" id="ARBA00048656"/>
    </source>
</evidence>
<evidence type="ECO:0000256" key="32">
    <source>
        <dbReference type="ARBA" id="ARBA00048386"/>
    </source>
</evidence>
<evidence type="ECO:0000256" key="2">
    <source>
        <dbReference type="ARBA" id="ARBA00009979"/>
    </source>
</evidence>
<keyword evidence="7" id="KW-0677">Repeat</keyword>
<evidence type="ECO:0000256" key="41">
    <source>
        <dbReference type="ARBA" id="ARBA00049372"/>
    </source>
</evidence>
<evidence type="ECO:0000256" key="16">
    <source>
        <dbReference type="ARBA" id="ARBA00029723"/>
    </source>
</evidence>
<comment type="catalytic activity">
    <reaction evidence="32">
        <text>1,2,3-tri-(9Z-octadecenoyl)-glycerol + H2O = di-(9Z)-octadecenoylglycerol + (9Z)-octadecenoate + H(+)</text>
        <dbReference type="Rhea" id="RHEA:38575"/>
        <dbReference type="ChEBI" id="CHEBI:15377"/>
        <dbReference type="ChEBI" id="CHEBI:15378"/>
        <dbReference type="ChEBI" id="CHEBI:30823"/>
        <dbReference type="ChEBI" id="CHEBI:53753"/>
        <dbReference type="ChEBI" id="CHEBI:75945"/>
    </reaction>
    <physiologicalReaction direction="left-to-right" evidence="32">
        <dbReference type="Rhea" id="RHEA:38576"/>
    </physiologicalReaction>
</comment>
<dbReference type="PaxDb" id="67767-A0A0J7NMT2"/>
<evidence type="ECO:0000256" key="27">
    <source>
        <dbReference type="ARBA" id="ARBA00048049"/>
    </source>
</evidence>
<comment type="catalytic activity">
    <reaction evidence="42">
        <text>2-(9Z-octadecenoyl)-glycerol + H2O = glycerol + (9Z)-octadecenoate + H(+)</text>
        <dbReference type="Rhea" id="RHEA:38491"/>
        <dbReference type="ChEBI" id="CHEBI:15377"/>
        <dbReference type="ChEBI" id="CHEBI:15378"/>
        <dbReference type="ChEBI" id="CHEBI:17754"/>
        <dbReference type="ChEBI" id="CHEBI:30823"/>
        <dbReference type="ChEBI" id="CHEBI:73990"/>
    </reaction>
    <physiologicalReaction direction="left-to-right" evidence="42">
        <dbReference type="Rhea" id="RHEA:38492"/>
    </physiologicalReaction>
</comment>
<organism evidence="43 44">
    <name type="scientific">Lasius niger</name>
    <name type="common">Black garden ant</name>
    <dbReference type="NCBI Taxonomy" id="67767"/>
    <lineage>
        <taxon>Eukaryota</taxon>
        <taxon>Metazoa</taxon>
        <taxon>Ecdysozoa</taxon>
        <taxon>Arthropoda</taxon>
        <taxon>Hexapoda</taxon>
        <taxon>Insecta</taxon>
        <taxon>Pterygota</taxon>
        <taxon>Neoptera</taxon>
        <taxon>Endopterygota</taxon>
        <taxon>Hymenoptera</taxon>
        <taxon>Apocrita</taxon>
        <taxon>Aculeata</taxon>
        <taxon>Formicoidea</taxon>
        <taxon>Formicidae</taxon>
        <taxon>Formicinae</taxon>
        <taxon>Lasius</taxon>
        <taxon>Lasius</taxon>
    </lineage>
</organism>
<dbReference type="PANTHER" id="PTHR21325:SF31">
    <property type="entry name" value="GH22081P-RELATED"/>
    <property type="match status" value="1"/>
</dbReference>
<evidence type="ECO:0000256" key="29">
    <source>
        <dbReference type="ARBA" id="ARBA00048227"/>
    </source>
</evidence>
<comment type="catalytic activity">
    <reaction evidence="37">
        <text>1,3-dihexadecanoyl-2-(9Z-octadecenoyl)glycerol + H2O = 1,3-dihexadecanoylglycerol + (9Z)-octadecenoate + H(+)</text>
        <dbReference type="Rhea" id="RHEA:40983"/>
        <dbReference type="ChEBI" id="CHEBI:15377"/>
        <dbReference type="ChEBI" id="CHEBI:15378"/>
        <dbReference type="ChEBI" id="CHEBI:30823"/>
        <dbReference type="ChEBI" id="CHEBI:75688"/>
        <dbReference type="ChEBI" id="CHEBI:77619"/>
    </reaction>
    <physiologicalReaction direction="left-to-right" evidence="37">
        <dbReference type="Rhea" id="RHEA:40984"/>
    </physiologicalReaction>
</comment>
<comment type="catalytic activity">
    <reaction evidence="41">
        <text>1,3-di-(9Z-octadecenoyl)-glycerol + H2O = 1-(9Z-octadecenoyl)-glycerol + (9Z)-octadecenoate + H(+)</text>
        <dbReference type="Rhea" id="RHEA:39939"/>
        <dbReference type="ChEBI" id="CHEBI:15377"/>
        <dbReference type="ChEBI" id="CHEBI:15378"/>
        <dbReference type="ChEBI" id="CHEBI:30823"/>
        <dbReference type="ChEBI" id="CHEBI:75342"/>
        <dbReference type="ChEBI" id="CHEBI:75735"/>
    </reaction>
    <physiologicalReaction direction="left-to-right" evidence="41">
        <dbReference type="Rhea" id="RHEA:39940"/>
    </physiologicalReaction>
</comment>
<evidence type="ECO:0000256" key="31">
    <source>
        <dbReference type="ARBA" id="ARBA00048374"/>
    </source>
</evidence>
<comment type="catalytic activity">
    <reaction evidence="26">
        <text>1-hexadecanoyl-2-(9Z-octadecenoyl)-sn-glycero-3-phospho-(1'-sn-glycerol) + H2O = 1-hexadecanoyl-sn-glycero-3-phospho-(1'-sn-glycerol) + (9Z)-octadecenoate + H(+)</text>
        <dbReference type="Rhea" id="RHEA:40919"/>
        <dbReference type="ChEBI" id="CHEBI:15377"/>
        <dbReference type="ChEBI" id="CHEBI:15378"/>
        <dbReference type="ChEBI" id="CHEBI:30823"/>
        <dbReference type="ChEBI" id="CHEBI:72841"/>
        <dbReference type="ChEBI" id="CHEBI:75158"/>
    </reaction>
    <physiologicalReaction direction="left-to-right" evidence="26">
        <dbReference type="Rhea" id="RHEA:40920"/>
    </physiologicalReaction>
</comment>
<evidence type="ECO:0000256" key="3">
    <source>
        <dbReference type="ARBA" id="ARBA00015133"/>
    </source>
</evidence>
<comment type="catalytic activity">
    <reaction evidence="28">
        <text>1,2-di-(9Z-octadecenoyl)-sn-glycero-3-phosphocholine + H2O = 1-(9Z-octadecenoyl)-sn-glycero-3-phosphocholine + (9Z)-octadecenoate + H(+)</text>
        <dbReference type="Rhea" id="RHEA:40923"/>
        <dbReference type="ChEBI" id="CHEBI:15377"/>
        <dbReference type="ChEBI" id="CHEBI:15378"/>
        <dbReference type="ChEBI" id="CHEBI:28610"/>
        <dbReference type="ChEBI" id="CHEBI:30823"/>
        <dbReference type="ChEBI" id="CHEBI:74669"/>
    </reaction>
    <physiologicalReaction direction="left-to-right" evidence="28">
        <dbReference type="Rhea" id="RHEA:40924"/>
    </physiologicalReaction>
</comment>
<evidence type="ECO:0000256" key="13">
    <source>
        <dbReference type="ARBA" id="ARBA00023369"/>
    </source>
</evidence>
<evidence type="ECO:0000256" key="4">
    <source>
        <dbReference type="ARBA" id="ARBA00022475"/>
    </source>
</evidence>
<evidence type="ECO:0000256" key="10">
    <source>
        <dbReference type="ARBA" id="ARBA00023098"/>
    </source>
</evidence>
<dbReference type="CDD" id="cd01824">
    <property type="entry name" value="Phospholipase_B_like"/>
    <property type="match status" value="2"/>
</dbReference>
<evidence type="ECO:0000256" key="42">
    <source>
        <dbReference type="ARBA" id="ARBA00049461"/>
    </source>
</evidence>
<comment type="catalytic activity">
    <reaction evidence="33">
        <text>a 1-acyl-sn-glycero-3-phosphocholine + H2O = sn-glycerol 3-phosphocholine + a fatty acid + H(+)</text>
        <dbReference type="Rhea" id="RHEA:15177"/>
        <dbReference type="ChEBI" id="CHEBI:15377"/>
        <dbReference type="ChEBI" id="CHEBI:15378"/>
        <dbReference type="ChEBI" id="CHEBI:16870"/>
        <dbReference type="ChEBI" id="CHEBI:28868"/>
        <dbReference type="ChEBI" id="CHEBI:58168"/>
        <dbReference type="EC" id="3.1.1.5"/>
    </reaction>
    <physiologicalReaction direction="left-to-right" evidence="33">
        <dbReference type="Rhea" id="RHEA:15178"/>
    </physiologicalReaction>
</comment>
<dbReference type="FunFam" id="3.40.50.1110:FF:000005">
    <property type="entry name" value="Phospholipase B1"/>
    <property type="match status" value="1"/>
</dbReference>
<comment type="catalytic activity">
    <reaction evidence="34">
        <text>1-hexadecanoyl-2-(9Z-octadecenoyl)-sn-glycero-3-phosphoethanolamine + H2O = 1-hexadecanoyl-sn-glycero-3-phosphoethanolamine + (9Z)-octadecenoate + H(+)</text>
        <dbReference type="Rhea" id="RHEA:40911"/>
        <dbReference type="ChEBI" id="CHEBI:15377"/>
        <dbReference type="ChEBI" id="CHEBI:15378"/>
        <dbReference type="ChEBI" id="CHEBI:30823"/>
        <dbReference type="ChEBI" id="CHEBI:73004"/>
        <dbReference type="ChEBI" id="CHEBI:73007"/>
    </reaction>
    <physiologicalReaction direction="left-to-right" evidence="34">
        <dbReference type="Rhea" id="RHEA:40912"/>
    </physiologicalReaction>
</comment>
<keyword evidence="6" id="KW-0732">Signal</keyword>
<evidence type="ECO:0000256" key="19">
    <source>
        <dbReference type="ARBA" id="ARBA00033022"/>
    </source>
</evidence>
<evidence type="ECO:0000256" key="18">
    <source>
        <dbReference type="ARBA" id="ARBA00031485"/>
    </source>
</evidence>
<proteinExistence type="inferred from homology"/>
<reference evidence="43 44" key="1">
    <citation type="submission" date="2015-04" db="EMBL/GenBank/DDBJ databases">
        <title>Lasius niger genome sequencing.</title>
        <authorList>
            <person name="Konorov E.A."/>
            <person name="Nikitin M.A."/>
            <person name="Kirill M.V."/>
            <person name="Chang P."/>
        </authorList>
    </citation>
    <scope>NUCLEOTIDE SEQUENCE [LARGE SCALE GENOMIC DNA]</scope>
    <source>
        <tissue evidence="43">Whole</tissue>
    </source>
</reference>
<evidence type="ECO:0000256" key="9">
    <source>
        <dbReference type="ARBA" id="ARBA00022989"/>
    </source>
</evidence>
<dbReference type="OrthoDB" id="10265800at2759"/>
<comment type="catalytic activity">
    <reaction evidence="35">
        <text>1-hexadecanoyl-sn-glycero-3-phosphocholine + H2O = sn-glycerol 3-phosphocholine + hexadecanoate + H(+)</text>
        <dbReference type="Rhea" id="RHEA:40435"/>
        <dbReference type="ChEBI" id="CHEBI:7896"/>
        <dbReference type="ChEBI" id="CHEBI:15377"/>
        <dbReference type="ChEBI" id="CHEBI:15378"/>
        <dbReference type="ChEBI" id="CHEBI:16870"/>
        <dbReference type="ChEBI" id="CHEBI:72998"/>
    </reaction>
    <physiologicalReaction direction="left-to-right" evidence="35">
        <dbReference type="Rhea" id="RHEA:40436"/>
    </physiologicalReaction>
</comment>
<comment type="catalytic activity">
    <reaction evidence="39">
        <text>1-hexadecanoyl-2-(9Z)-octadecenoyl-3-octadecanoyl-sn-glycerol + H2O = 1-hexadecanoyl-3-octadecanoyl-sn-glycerol + (9Z)-octadecenoate + H(+)</text>
        <dbReference type="Rhea" id="RHEA:41103"/>
        <dbReference type="ChEBI" id="CHEBI:15377"/>
        <dbReference type="ChEBI" id="CHEBI:15378"/>
        <dbReference type="ChEBI" id="CHEBI:30823"/>
        <dbReference type="ChEBI" id="CHEBI:77623"/>
        <dbReference type="ChEBI" id="CHEBI:77624"/>
    </reaction>
    <physiologicalReaction direction="left-to-right" evidence="39">
        <dbReference type="Rhea" id="RHEA:41104"/>
    </physiologicalReaction>
</comment>
<evidence type="ECO:0000256" key="20">
    <source>
        <dbReference type="ARBA" id="ARBA00045916"/>
    </source>
</evidence>
<evidence type="ECO:0000256" key="1">
    <source>
        <dbReference type="ARBA" id="ARBA00004247"/>
    </source>
</evidence>
<sequence>MKPIERWLGPPPGTTFPEVPEDVPFPCNVSIGRSKEPPTSVNKLRPGDIQLIGTLGDSLTSGAAVFARCFIALFVSNRGVTAAGGGQGNWRKWLTVPNIIKEFNPDVVGYALGDSLTTMEASELNVAEIGSMSVDLPYDAQVLVERIKSYPMVGTTWDKAWKFVSMNIGINDFCANICYEPTADKVIEDHKANVIETLRILKKNLPRTFVAIIAPISSKNLVEAQIGNPSINCSLTMGFECPCMFGFSFRPHREYYYDIIQRWSDVEIEISLMPEWQSEDFAVVAEPILKHSMLPKNKDGIVPIHEYLSIDCLHFRQRTNAWYANGLWNNLLQPVGNKSMTWEPPFKTFLCPTEERPYLATNKKFDANGISYPVLQSGVRRQPIIPDNVSFPCNVHSGRSLSIPDNVHRLRPGDIDVVGGLGDSLVAGNGAMEEFATGTFIEARGVSWCAGGQGDWRQFLTLPNVLKIFNPRLTGYSTGTGEFHSTSAKLNIAFPVAATEDAMQQARILVQRIKSDPKINVKKHWKLITILFGANDICSAQCYAPQQFSPMRYALHLRRTLDFLRIALPRTLVNLIPAIGANLLWNNMLEPVGNKTENGLPKILERVLCPTESAPYIFTNVNSRFFQMTGRQDEIASR</sequence>
<evidence type="ECO:0000256" key="12">
    <source>
        <dbReference type="ARBA" id="ARBA00023180"/>
    </source>
</evidence>
<keyword evidence="11" id="KW-0472">Membrane</keyword>
<dbReference type="EMBL" id="LBMM01003203">
    <property type="protein sequence ID" value="KMQ93815.1"/>
    <property type="molecule type" value="Genomic_DNA"/>
</dbReference>
<dbReference type="Proteomes" id="UP000036403">
    <property type="component" value="Unassembled WGS sequence"/>
</dbReference>
<dbReference type="GO" id="GO:0004806">
    <property type="term" value="F:triacylglycerol lipase activity"/>
    <property type="evidence" value="ECO:0007669"/>
    <property type="project" value="UniProtKB-EC"/>
</dbReference>
<dbReference type="AlphaFoldDB" id="A0A0J7NMT2"/>
<comment type="similarity">
    <text evidence="2">Belongs to the 'GDSL' lipolytic enzyme family. Phospholipase B1 subfamily.</text>
</comment>